<dbReference type="EMBL" id="CAAE01014547">
    <property type="protein sequence ID" value="CAF98125.1"/>
    <property type="molecule type" value="Genomic_DNA"/>
</dbReference>
<evidence type="ECO:0000256" key="2">
    <source>
        <dbReference type="ARBA" id="ARBA00022771"/>
    </source>
</evidence>
<dbReference type="GO" id="GO:0008270">
    <property type="term" value="F:zinc ion binding"/>
    <property type="evidence" value="ECO:0007669"/>
    <property type="project" value="UniProtKB-KW"/>
</dbReference>
<organism evidence="6">
    <name type="scientific">Tetraodon nigroviridis</name>
    <name type="common">Spotted green pufferfish</name>
    <name type="synonym">Chelonodon nigroviridis</name>
    <dbReference type="NCBI Taxonomy" id="99883"/>
    <lineage>
        <taxon>Eukaryota</taxon>
        <taxon>Metazoa</taxon>
        <taxon>Chordata</taxon>
        <taxon>Craniata</taxon>
        <taxon>Vertebrata</taxon>
        <taxon>Euteleostomi</taxon>
        <taxon>Actinopterygii</taxon>
        <taxon>Neopterygii</taxon>
        <taxon>Teleostei</taxon>
        <taxon>Neoteleostei</taxon>
        <taxon>Acanthomorphata</taxon>
        <taxon>Eupercaria</taxon>
        <taxon>Tetraodontiformes</taxon>
        <taxon>Tetradontoidea</taxon>
        <taxon>Tetraodontidae</taxon>
        <taxon>Tetraodon</taxon>
    </lineage>
</organism>
<evidence type="ECO:0000313" key="6">
    <source>
        <dbReference type="EMBL" id="CAF98125.1"/>
    </source>
</evidence>
<proteinExistence type="predicted"/>
<protein>
    <submittedName>
        <fullName evidence="6">(spotted green pufferfish) hypothetical protein</fullName>
    </submittedName>
</protein>
<evidence type="ECO:0000259" key="5">
    <source>
        <dbReference type="PROSITE" id="PS51999"/>
    </source>
</evidence>
<dbReference type="KEGG" id="tng:GSTEN00015713G001"/>
<feature type="domain" description="GRF-type" evidence="5">
    <location>
        <begin position="7"/>
        <end position="56"/>
    </location>
</feature>
<evidence type="ECO:0000256" key="1">
    <source>
        <dbReference type="ARBA" id="ARBA00022723"/>
    </source>
</evidence>
<reference evidence="6" key="2">
    <citation type="submission" date="2004-02" db="EMBL/GenBank/DDBJ databases">
        <authorList>
            <consortium name="Genoscope"/>
            <consortium name="Whitehead Institute Centre for Genome Research"/>
        </authorList>
    </citation>
    <scope>NUCLEOTIDE SEQUENCE</scope>
</reference>
<dbReference type="AlphaFoldDB" id="Q4SMK7"/>
<feature type="non-terminal residue" evidence="6">
    <location>
        <position position="1"/>
    </location>
</feature>
<keyword evidence="2 4" id="KW-0863">Zinc-finger</keyword>
<sequence length="58" mass="6278">RVTSPLCSCGRRAKRQVVSNGGPNHGRGFYCCAVRRSGGAGTVQKGCQFFQWESAVMK</sequence>
<dbReference type="OrthoDB" id="448399at2759"/>
<dbReference type="InterPro" id="IPR010666">
    <property type="entry name" value="Znf_GRF"/>
</dbReference>
<dbReference type="HOGENOM" id="CLU_025844_0_0_1"/>
<name>Q4SMK7_TETNG</name>
<reference evidence="6" key="1">
    <citation type="journal article" date="2004" name="Nature">
        <title>Genome duplication in the teleost fish Tetraodon nigroviridis reveals the early vertebrate proto-karyotype.</title>
        <authorList>
            <person name="Jaillon O."/>
            <person name="Aury J.-M."/>
            <person name="Brunet F."/>
            <person name="Petit J.-L."/>
            <person name="Stange-Thomann N."/>
            <person name="Mauceli E."/>
            <person name="Bouneau L."/>
            <person name="Fischer C."/>
            <person name="Ozouf-Costaz C."/>
            <person name="Bernot A."/>
            <person name="Nicaud S."/>
            <person name="Jaffe D."/>
            <person name="Fisher S."/>
            <person name="Lutfalla G."/>
            <person name="Dossat C."/>
            <person name="Segurens B."/>
            <person name="Dasilva C."/>
            <person name="Salanoubat M."/>
            <person name="Levy M."/>
            <person name="Boudet N."/>
            <person name="Castellano S."/>
            <person name="Anthouard V."/>
            <person name="Jubin C."/>
            <person name="Castelli V."/>
            <person name="Katinka M."/>
            <person name="Vacherie B."/>
            <person name="Biemont C."/>
            <person name="Skalli Z."/>
            <person name="Cattolico L."/>
            <person name="Poulain J."/>
            <person name="De Berardinis V."/>
            <person name="Cruaud C."/>
            <person name="Duprat S."/>
            <person name="Brottier P."/>
            <person name="Coutanceau J.-P."/>
            <person name="Gouzy J."/>
            <person name="Parra G."/>
            <person name="Lardier G."/>
            <person name="Chapple C."/>
            <person name="McKernan K.J."/>
            <person name="McEwan P."/>
            <person name="Bosak S."/>
            <person name="Kellis M."/>
            <person name="Volff J.-N."/>
            <person name="Guigo R."/>
            <person name="Zody M.C."/>
            <person name="Mesirov J."/>
            <person name="Lindblad-Toh K."/>
            <person name="Birren B."/>
            <person name="Nusbaum C."/>
            <person name="Kahn D."/>
            <person name="Robinson-Rechavi M."/>
            <person name="Laudet V."/>
            <person name="Schachter V."/>
            <person name="Quetier F."/>
            <person name="Saurin W."/>
            <person name="Scarpelli C."/>
            <person name="Wincker P."/>
            <person name="Lander E.S."/>
            <person name="Weissenbach J."/>
            <person name="Roest Crollius H."/>
        </authorList>
    </citation>
    <scope>NUCLEOTIDE SEQUENCE [LARGE SCALE GENOMIC DNA]</scope>
</reference>
<keyword evidence="3" id="KW-0862">Zinc</keyword>
<keyword evidence="1" id="KW-0479">Metal-binding</keyword>
<gene>
    <name evidence="6" type="ORF">GSTENG00015713001</name>
</gene>
<dbReference type="PROSITE" id="PS51999">
    <property type="entry name" value="ZF_GRF"/>
    <property type="match status" value="1"/>
</dbReference>
<evidence type="ECO:0000256" key="4">
    <source>
        <dbReference type="PROSITE-ProRule" id="PRU01343"/>
    </source>
</evidence>
<evidence type="ECO:0000256" key="3">
    <source>
        <dbReference type="ARBA" id="ARBA00022833"/>
    </source>
</evidence>
<feature type="non-terminal residue" evidence="6">
    <location>
        <position position="58"/>
    </location>
</feature>
<comment type="caution">
    <text evidence="6">The sequence shown here is derived from an EMBL/GenBank/DDBJ whole genome shotgun (WGS) entry which is preliminary data.</text>
</comment>
<accession>Q4SMK7</accession>
<dbReference type="Pfam" id="PF06839">
    <property type="entry name" value="Zn_ribbon_GRF"/>
    <property type="match status" value="1"/>
</dbReference>